<sequence length="456" mass="49997">MTARSIRSLLLGVMLAGSLPLASEAKSTPPGLRVGAAAASFVADDSMEIAGSILPGKATGQEGELRAVAVVLEKAPHPKVAMVACDILMITRDLLDPVVAEIEKTTGIPASHVLINCTHTHHAPSTVKVHGYGRNEAFCKEVQKKILEAVQKADANLAKQTEDCQFHFALGHEDTIGQNSRQMLSDGTIYWTGERSDFVRPTGPFDPELPVFAFRDSAGKLLAMMYNHSTHTIGLRTGGKRSPSFYGLAAQELEQDMGGVVSFLEGASGSTHNLFVPSLTAITKMKQSVSETLAKAQPREVYRIAAMKQPFVFKVRQFDEAREEYAVTTYCQKRIPTRAEDTARVFRNMRKELAPLQGQERTTWIQVMVIGDVAIVGVPAEFFTKLGLDIKNRSPYRHTYIAELANDWIGYIPDQDAFKLGGYQVWTGFHSYAEPGTGERLVDAVVEMLEKLAQSP</sequence>
<dbReference type="Proteomes" id="UP000253426">
    <property type="component" value="Unassembled WGS sequence"/>
</dbReference>
<evidence type="ECO:0008006" key="4">
    <source>
        <dbReference type="Google" id="ProtNLM"/>
    </source>
</evidence>
<dbReference type="OrthoDB" id="256687at2"/>
<comment type="caution">
    <text evidence="2">The sequence shown here is derived from an EMBL/GenBank/DDBJ whole genome shotgun (WGS) entry which is preliminary data.</text>
</comment>
<accession>A0A366HDQ9</accession>
<reference evidence="2 3" key="1">
    <citation type="submission" date="2018-06" db="EMBL/GenBank/DDBJ databases">
        <title>Genomic Encyclopedia of Type Strains, Phase IV (KMG-IV): sequencing the most valuable type-strain genomes for metagenomic binning, comparative biology and taxonomic classification.</title>
        <authorList>
            <person name="Goeker M."/>
        </authorList>
    </citation>
    <scope>NUCLEOTIDE SEQUENCE [LARGE SCALE GENOMIC DNA]</scope>
    <source>
        <strain evidence="2 3">DSM 25532</strain>
    </source>
</reference>
<keyword evidence="1" id="KW-0732">Signal</keyword>
<gene>
    <name evidence="2" type="ORF">DES53_108288</name>
</gene>
<evidence type="ECO:0000313" key="2">
    <source>
        <dbReference type="EMBL" id="RBP40581.1"/>
    </source>
</evidence>
<dbReference type="RefSeq" id="WP_113960431.1">
    <property type="nucleotide sequence ID" value="NZ_QNRR01000008.1"/>
</dbReference>
<feature type="signal peptide" evidence="1">
    <location>
        <begin position="1"/>
        <end position="25"/>
    </location>
</feature>
<keyword evidence="3" id="KW-1185">Reference proteome</keyword>
<organism evidence="2 3">
    <name type="scientific">Roseimicrobium gellanilyticum</name>
    <dbReference type="NCBI Taxonomy" id="748857"/>
    <lineage>
        <taxon>Bacteria</taxon>
        <taxon>Pseudomonadati</taxon>
        <taxon>Verrucomicrobiota</taxon>
        <taxon>Verrucomicrobiia</taxon>
        <taxon>Verrucomicrobiales</taxon>
        <taxon>Verrucomicrobiaceae</taxon>
        <taxon>Roseimicrobium</taxon>
    </lineage>
</organism>
<name>A0A366HDQ9_9BACT</name>
<feature type="chain" id="PRO_5016918138" description="Neutral/alkaline ceramidase-like enzyme" evidence="1">
    <location>
        <begin position="26"/>
        <end position="456"/>
    </location>
</feature>
<protein>
    <recommendedName>
        <fullName evidence="4">Neutral/alkaline ceramidase-like enzyme</fullName>
    </recommendedName>
</protein>
<dbReference type="AlphaFoldDB" id="A0A366HDQ9"/>
<dbReference type="EMBL" id="QNRR01000008">
    <property type="protein sequence ID" value="RBP40581.1"/>
    <property type="molecule type" value="Genomic_DNA"/>
</dbReference>
<proteinExistence type="predicted"/>
<evidence type="ECO:0000256" key="1">
    <source>
        <dbReference type="SAM" id="SignalP"/>
    </source>
</evidence>
<evidence type="ECO:0000313" key="3">
    <source>
        <dbReference type="Proteomes" id="UP000253426"/>
    </source>
</evidence>